<sequence length="114" mass="12500">MLEGETLIFEDGGCENVPSRPQLVATIAVRVGGSPADPPRWRSSFACGDDHRVVAFEYCRSSIELKTVASRFGNGRSEPVGDESPELLISGHDHMTSITLGSRRRRANCSLRRL</sequence>
<comment type="caution">
    <text evidence="1">The sequence shown here is derived from an EMBL/GenBank/DDBJ whole genome shotgun (WGS) entry which is preliminary data.</text>
</comment>
<accession>A0A256J5M3</accession>
<reference evidence="1 2" key="1">
    <citation type="journal article" date="2014" name="Front. Microbiol.">
        <title>Population and genomic analysis of the genus Halorubrum.</title>
        <authorList>
            <person name="Fullmer M.S."/>
            <person name="Soucy S.M."/>
            <person name="Swithers K.S."/>
            <person name="Makkay A.M."/>
            <person name="Wheeler R."/>
            <person name="Ventosa A."/>
            <person name="Gogarten J.P."/>
            <person name="Papke R.T."/>
        </authorList>
    </citation>
    <scope>NUCLEOTIDE SEQUENCE [LARGE SCALE GENOMIC DNA]</scope>
    <source>
        <strain evidence="1 2">Ga36</strain>
    </source>
</reference>
<evidence type="ECO:0000313" key="2">
    <source>
        <dbReference type="Proteomes" id="UP000215731"/>
    </source>
</evidence>
<name>A0A256J5M3_HALEZ</name>
<proteinExistence type="predicted"/>
<organism evidence="1 2">
    <name type="scientific">Halorubrum ezzemoulense</name>
    <name type="common">Halorubrum chaoviator</name>
    <dbReference type="NCBI Taxonomy" id="337243"/>
    <lineage>
        <taxon>Archaea</taxon>
        <taxon>Methanobacteriati</taxon>
        <taxon>Methanobacteriota</taxon>
        <taxon>Stenosarchaea group</taxon>
        <taxon>Halobacteria</taxon>
        <taxon>Halobacteriales</taxon>
        <taxon>Haloferacaceae</taxon>
        <taxon>Halorubrum</taxon>
    </lineage>
</organism>
<dbReference type="AlphaFoldDB" id="A0A256J5M3"/>
<protein>
    <submittedName>
        <fullName evidence="1">Uncharacterized protein</fullName>
    </submittedName>
</protein>
<evidence type="ECO:0000313" key="1">
    <source>
        <dbReference type="EMBL" id="OYR64129.1"/>
    </source>
</evidence>
<dbReference type="EMBL" id="NHOZ01000053">
    <property type="protein sequence ID" value="OYR64129.1"/>
    <property type="molecule type" value="Genomic_DNA"/>
</dbReference>
<gene>
    <name evidence="1" type="ORF">DJ80_06025</name>
</gene>
<dbReference type="Proteomes" id="UP000215731">
    <property type="component" value="Unassembled WGS sequence"/>
</dbReference>